<dbReference type="GO" id="GO:0016758">
    <property type="term" value="F:hexosyltransferase activity"/>
    <property type="evidence" value="ECO:0007669"/>
    <property type="project" value="InterPro"/>
</dbReference>
<dbReference type="AlphaFoldDB" id="A0A7V8VCP2"/>
<sequence>MKLLPFRFAFLRFAFRWIGSRLECREFWQGAAQVPSVARRERLGVALALLAGLAIISVQYYHKVLTPDEAGRQTRSAFLRWRGMLHELYAGENIYVGRQEYPNPPIMAILLWPFAALPPLTGALLWLYVKAALALLAIRWCLGLMAPPPLSLAGQIVGVAIALPALIGDLTHNNVNIFILFLLAGSLESLRRQWDTAAGALLSLAIACKLTPLLFVPYFLWKRSWRILLATAAGLIVWWFLVPSAIFGWERNTQLLADWYRLMIERPLLKGEVTSEHPNQSLVGWTYRLLTDSPSFIRYQAAEEGDIPVPAAYHNVLHLSPAAAWVLTKTWGILFLVLMVYLCRTCEGERHGWRRGAEYAWIVLGMLLLSERTWKHHAVTLIFPGIALVTALALPGTSPRLRRFILGSMLTAFLLMVVPGLCGRRVQDLALVYGSHTAAFVILAAAIALLLRSSLDRVRSGL</sequence>
<evidence type="ECO:0000256" key="3">
    <source>
        <dbReference type="ARBA" id="ARBA00022679"/>
    </source>
</evidence>
<accession>A0A7V8VCP2</accession>
<gene>
    <name evidence="9" type="ORF">H0921_05265</name>
</gene>
<feature type="transmembrane region" description="Helical" evidence="8">
    <location>
        <begin position="430"/>
        <end position="451"/>
    </location>
</feature>
<keyword evidence="5 8" id="KW-1133">Transmembrane helix</keyword>
<organism evidence="9 10">
    <name type="scientific">Thermogemmata fonticola</name>
    <dbReference type="NCBI Taxonomy" id="2755323"/>
    <lineage>
        <taxon>Bacteria</taxon>
        <taxon>Pseudomonadati</taxon>
        <taxon>Planctomycetota</taxon>
        <taxon>Planctomycetia</taxon>
        <taxon>Gemmatales</taxon>
        <taxon>Gemmataceae</taxon>
        <taxon>Thermogemmata</taxon>
    </lineage>
</organism>
<evidence type="ECO:0000313" key="10">
    <source>
        <dbReference type="Proteomes" id="UP000542342"/>
    </source>
</evidence>
<evidence type="ECO:0000256" key="2">
    <source>
        <dbReference type="ARBA" id="ARBA00022475"/>
    </source>
</evidence>
<keyword evidence="4 8" id="KW-0812">Transmembrane</keyword>
<dbReference type="Proteomes" id="UP000542342">
    <property type="component" value="Unassembled WGS sequence"/>
</dbReference>
<keyword evidence="2" id="KW-1003">Cell membrane</keyword>
<dbReference type="GO" id="GO:0005886">
    <property type="term" value="C:plasma membrane"/>
    <property type="evidence" value="ECO:0007669"/>
    <property type="project" value="UniProtKB-SubCell"/>
</dbReference>
<evidence type="ECO:0000256" key="1">
    <source>
        <dbReference type="ARBA" id="ARBA00004651"/>
    </source>
</evidence>
<proteinExistence type="inferred from homology"/>
<keyword evidence="3" id="KW-0808">Transferase</keyword>
<feature type="transmembrane region" description="Helical" evidence="8">
    <location>
        <begin position="401"/>
        <end position="418"/>
    </location>
</feature>
<evidence type="ECO:0000256" key="5">
    <source>
        <dbReference type="ARBA" id="ARBA00022989"/>
    </source>
</evidence>
<feature type="transmembrane region" description="Helical" evidence="8">
    <location>
        <begin position="43"/>
        <end position="62"/>
    </location>
</feature>
<protein>
    <submittedName>
        <fullName evidence="9">DUF2029 domain-containing protein</fullName>
    </submittedName>
</protein>
<evidence type="ECO:0000256" key="8">
    <source>
        <dbReference type="SAM" id="Phobius"/>
    </source>
</evidence>
<feature type="transmembrane region" description="Helical" evidence="8">
    <location>
        <begin position="106"/>
        <end position="129"/>
    </location>
</feature>
<evidence type="ECO:0000256" key="7">
    <source>
        <dbReference type="ARBA" id="ARBA00024033"/>
    </source>
</evidence>
<feature type="transmembrane region" description="Helical" evidence="8">
    <location>
        <begin position="150"/>
        <end position="167"/>
    </location>
</feature>
<comment type="caution">
    <text evidence="9">The sequence shown here is derived from an EMBL/GenBank/DDBJ whole genome shotgun (WGS) entry which is preliminary data.</text>
</comment>
<feature type="transmembrane region" description="Helical" evidence="8">
    <location>
        <begin position="197"/>
        <end position="220"/>
    </location>
</feature>
<feature type="transmembrane region" description="Helical" evidence="8">
    <location>
        <begin position="227"/>
        <end position="249"/>
    </location>
</feature>
<reference evidence="9 10" key="1">
    <citation type="submission" date="2020-07" db="EMBL/GenBank/DDBJ databases">
        <title>Thermogemmata thermophila gen. nov., sp. nov., a novel moderate thermophilic planctomycete from a Kamchatka hot spring.</title>
        <authorList>
            <person name="Elcheninov A.G."/>
            <person name="Podosokorskaya O.A."/>
            <person name="Kovaleva O.L."/>
            <person name="Novikov A."/>
            <person name="Bonch-Osmolovskaya E.A."/>
            <person name="Toshchakov S.V."/>
            <person name="Kublanov I.V."/>
        </authorList>
    </citation>
    <scope>NUCLEOTIDE SEQUENCE [LARGE SCALE GENOMIC DNA]</scope>
    <source>
        <strain evidence="9 10">2918</strain>
    </source>
</reference>
<name>A0A7V8VCP2_9BACT</name>
<comment type="subcellular location">
    <subcellularLocation>
        <location evidence="1">Cell membrane</location>
        <topology evidence="1">Multi-pass membrane protein</topology>
    </subcellularLocation>
</comment>
<evidence type="ECO:0000256" key="4">
    <source>
        <dbReference type="ARBA" id="ARBA00022692"/>
    </source>
</evidence>
<keyword evidence="10" id="KW-1185">Reference proteome</keyword>
<dbReference type="RefSeq" id="WP_194536984.1">
    <property type="nucleotide sequence ID" value="NZ_JACEFB010000002.1"/>
</dbReference>
<dbReference type="InterPro" id="IPR018584">
    <property type="entry name" value="GT87"/>
</dbReference>
<feature type="transmembrane region" description="Helical" evidence="8">
    <location>
        <begin position="376"/>
        <end position="394"/>
    </location>
</feature>
<evidence type="ECO:0000313" key="9">
    <source>
        <dbReference type="EMBL" id="MBA2225570.1"/>
    </source>
</evidence>
<dbReference type="EMBL" id="JACEFB010000002">
    <property type="protein sequence ID" value="MBA2225570.1"/>
    <property type="molecule type" value="Genomic_DNA"/>
</dbReference>
<dbReference type="Pfam" id="PF09594">
    <property type="entry name" value="GT87"/>
    <property type="match status" value="1"/>
</dbReference>
<comment type="similarity">
    <text evidence="7">Belongs to the glycosyltransferase 87 family.</text>
</comment>
<feature type="transmembrane region" description="Helical" evidence="8">
    <location>
        <begin position="322"/>
        <end position="341"/>
    </location>
</feature>
<keyword evidence="6 8" id="KW-0472">Membrane</keyword>
<evidence type="ECO:0000256" key="6">
    <source>
        <dbReference type="ARBA" id="ARBA00023136"/>
    </source>
</evidence>